<dbReference type="Proteomes" id="UP001500540">
    <property type="component" value="Unassembled WGS sequence"/>
</dbReference>
<evidence type="ECO:0000313" key="2">
    <source>
        <dbReference type="Proteomes" id="UP001500540"/>
    </source>
</evidence>
<name>A0ABP7GXS2_9MICO</name>
<keyword evidence="2" id="KW-1185">Reference proteome</keyword>
<organism evidence="1 2">
    <name type="scientific">Microbacterium kribbense</name>
    <dbReference type="NCBI Taxonomy" id="433645"/>
    <lineage>
        <taxon>Bacteria</taxon>
        <taxon>Bacillati</taxon>
        <taxon>Actinomycetota</taxon>
        <taxon>Actinomycetes</taxon>
        <taxon>Micrococcales</taxon>
        <taxon>Microbacteriaceae</taxon>
        <taxon>Microbacterium</taxon>
    </lineage>
</organism>
<gene>
    <name evidence="1" type="ORF">GCM10022240_31530</name>
</gene>
<reference evidence="2" key="1">
    <citation type="journal article" date="2019" name="Int. J. Syst. Evol. Microbiol.">
        <title>The Global Catalogue of Microorganisms (GCM) 10K type strain sequencing project: providing services to taxonomists for standard genome sequencing and annotation.</title>
        <authorList>
            <consortium name="The Broad Institute Genomics Platform"/>
            <consortium name="The Broad Institute Genome Sequencing Center for Infectious Disease"/>
            <person name="Wu L."/>
            <person name="Ma J."/>
        </authorList>
    </citation>
    <scope>NUCLEOTIDE SEQUENCE [LARGE SCALE GENOMIC DNA]</scope>
    <source>
        <strain evidence="2">JCM 16950</strain>
    </source>
</reference>
<dbReference type="EMBL" id="BAABAF010000017">
    <property type="protein sequence ID" value="GAA3777915.1"/>
    <property type="molecule type" value="Genomic_DNA"/>
</dbReference>
<accession>A0ABP7GXS2</accession>
<protein>
    <submittedName>
        <fullName evidence="1">Uncharacterized protein</fullName>
    </submittedName>
</protein>
<comment type="caution">
    <text evidence="1">The sequence shown here is derived from an EMBL/GenBank/DDBJ whole genome shotgun (WGS) entry which is preliminary data.</text>
</comment>
<proteinExistence type="predicted"/>
<evidence type="ECO:0000313" key="1">
    <source>
        <dbReference type="EMBL" id="GAA3777915.1"/>
    </source>
</evidence>
<sequence length="157" mass="17152">MMRSCGGASVPQLGINAARNFLCPKVRDSVGSTYHGGAPNEVRSFSRRSVSTAFENCIFNVSYPMRGKEVLVVYEAAEIMVFDTRRFAHHRASLATVGIKYVGNGKHREPRKKTEPSPMSRDITIGSHVLSRYGQTVGRAKGKSLLNRDLHGGDGGI</sequence>